<evidence type="ECO:0000313" key="3">
    <source>
        <dbReference type="Proteomes" id="UP000622317"/>
    </source>
</evidence>
<dbReference type="AlphaFoldDB" id="A0A927F711"/>
<dbReference type="Proteomes" id="UP000622317">
    <property type="component" value="Unassembled WGS sequence"/>
</dbReference>
<name>A0A927F711_9BACT</name>
<protein>
    <submittedName>
        <fullName evidence="2">YfiR family protein</fullName>
    </submittedName>
</protein>
<organism evidence="2 3">
    <name type="scientific">Pelagicoccus enzymogenes</name>
    <dbReference type="NCBI Taxonomy" id="2773457"/>
    <lineage>
        <taxon>Bacteria</taxon>
        <taxon>Pseudomonadati</taxon>
        <taxon>Verrucomicrobiota</taxon>
        <taxon>Opitutia</taxon>
        <taxon>Puniceicoccales</taxon>
        <taxon>Pelagicoccaceae</taxon>
        <taxon>Pelagicoccus</taxon>
    </lineage>
</organism>
<evidence type="ECO:0000256" key="1">
    <source>
        <dbReference type="SAM" id="SignalP"/>
    </source>
</evidence>
<sequence length="180" mass="20044">MRYRTYKLLAAVATLLLTLVTDCSLLQAQTLQIDSSTANWIEGFADFVRWEGEENSEMITIGVIGAPEVASYLERRALSRTSTPRIKVAILSPHDSFRGVDILYIGGSQQKHWETIFAKCKGNQTLSISSQDGFVEAGGCVEFVVRRNRLRFYIASEHAKACDVTISSKLLELAIEPKAR</sequence>
<accession>A0A927F711</accession>
<dbReference type="InterPro" id="IPR025293">
    <property type="entry name" value="YfiR/HmsC-like"/>
</dbReference>
<proteinExistence type="predicted"/>
<gene>
    <name evidence="2" type="ORF">IEN85_07865</name>
</gene>
<feature type="chain" id="PRO_5037771202" evidence="1">
    <location>
        <begin position="29"/>
        <end position="180"/>
    </location>
</feature>
<evidence type="ECO:0000313" key="2">
    <source>
        <dbReference type="EMBL" id="MBD5779407.1"/>
    </source>
</evidence>
<dbReference type="RefSeq" id="WP_191616533.1">
    <property type="nucleotide sequence ID" value="NZ_JACYFG010000007.1"/>
</dbReference>
<keyword evidence="1" id="KW-0732">Signal</keyword>
<dbReference type="Pfam" id="PF13689">
    <property type="entry name" value="DUF4154"/>
    <property type="match status" value="1"/>
</dbReference>
<reference evidence="2" key="1">
    <citation type="submission" date="2020-09" db="EMBL/GenBank/DDBJ databases">
        <title>Pelagicoccus enzymogenes sp. nov. with an EPS production, isolated from marine sediment.</title>
        <authorList>
            <person name="Feng X."/>
        </authorList>
    </citation>
    <scope>NUCLEOTIDE SEQUENCE</scope>
    <source>
        <strain evidence="2">NFK12</strain>
    </source>
</reference>
<keyword evidence="3" id="KW-1185">Reference proteome</keyword>
<feature type="signal peptide" evidence="1">
    <location>
        <begin position="1"/>
        <end position="28"/>
    </location>
</feature>
<dbReference type="EMBL" id="JACYFG010000007">
    <property type="protein sequence ID" value="MBD5779407.1"/>
    <property type="molecule type" value="Genomic_DNA"/>
</dbReference>
<comment type="caution">
    <text evidence="2">The sequence shown here is derived from an EMBL/GenBank/DDBJ whole genome shotgun (WGS) entry which is preliminary data.</text>
</comment>